<reference evidence="1 2" key="1">
    <citation type="submission" date="2019-01" db="EMBL/GenBank/DDBJ databases">
        <title>Draft genome sequences of three monokaryotic isolates of the white-rot basidiomycete fungus Dichomitus squalens.</title>
        <authorList>
            <consortium name="DOE Joint Genome Institute"/>
            <person name="Lopez S.C."/>
            <person name="Andreopoulos B."/>
            <person name="Pangilinan J."/>
            <person name="Lipzen A."/>
            <person name="Riley R."/>
            <person name="Ahrendt S."/>
            <person name="Ng V."/>
            <person name="Barry K."/>
            <person name="Daum C."/>
            <person name="Grigoriev I.V."/>
            <person name="Hilden K.S."/>
            <person name="Makela M.R."/>
            <person name="de Vries R.P."/>
        </authorList>
    </citation>
    <scope>NUCLEOTIDE SEQUENCE [LARGE SCALE GENOMIC DNA]</scope>
    <source>
        <strain evidence="1 2">CBS 464.89</strain>
    </source>
</reference>
<dbReference type="Proteomes" id="UP000292082">
    <property type="component" value="Unassembled WGS sequence"/>
</dbReference>
<dbReference type="EMBL" id="ML145244">
    <property type="protein sequence ID" value="TBU52604.1"/>
    <property type="molecule type" value="Genomic_DNA"/>
</dbReference>
<evidence type="ECO:0000313" key="2">
    <source>
        <dbReference type="Proteomes" id="UP000292082"/>
    </source>
</evidence>
<gene>
    <name evidence="1" type="ORF">BD310DRAFT_223071</name>
</gene>
<accession>A0A4Q9PCQ6</accession>
<name>A0A4Q9PCQ6_9APHY</name>
<proteinExistence type="predicted"/>
<keyword evidence="2" id="KW-1185">Reference proteome</keyword>
<organism evidence="1 2">
    <name type="scientific">Dichomitus squalens</name>
    <dbReference type="NCBI Taxonomy" id="114155"/>
    <lineage>
        <taxon>Eukaryota</taxon>
        <taxon>Fungi</taxon>
        <taxon>Dikarya</taxon>
        <taxon>Basidiomycota</taxon>
        <taxon>Agaricomycotina</taxon>
        <taxon>Agaricomycetes</taxon>
        <taxon>Polyporales</taxon>
        <taxon>Polyporaceae</taxon>
        <taxon>Dichomitus</taxon>
    </lineage>
</organism>
<evidence type="ECO:0000313" key="1">
    <source>
        <dbReference type="EMBL" id="TBU52604.1"/>
    </source>
</evidence>
<protein>
    <submittedName>
        <fullName evidence="1">Uncharacterized protein</fullName>
    </submittedName>
</protein>
<sequence length="83" mass="8764">MIVVKARTPAKAGVHVMTGRRSPPRAHLSAAAFSVLASIAFSALCQSAAAWFRVSRASAQVHLVGGCEQHRDIRFAVARIAPA</sequence>
<dbReference type="AlphaFoldDB" id="A0A4Q9PCQ6"/>